<sequence length="66" mass="7117">MVGTQDHRLTLLQSTTDSELPPKPPVSPLLLTEPASPPSPPGPPAVQHPANGYHSTVCQYQSLRMF</sequence>
<dbReference type="EMBL" id="JAURVH010001523">
    <property type="protein sequence ID" value="KAK5920608.1"/>
    <property type="molecule type" value="Genomic_DNA"/>
</dbReference>
<feature type="compositionally biased region" description="Pro residues" evidence="1">
    <location>
        <begin position="35"/>
        <end position="46"/>
    </location>
</feature>
<evidence type="ECO:0000313" key="2">
    <source>
        <dbReference type="EMBL" id="KAK5920608.1"/>
    </source>
</evidence>
<keyword evidence="3" id="KW-1185">Reference proteome</keyword>
<organism evidence="2 3">
    <name type="scientific">Champsocephalus gunnari</name>
    <name type="common">Mackerel icefish</name>
    <dbReference type="NCBI Taxonomy" id="52237"/>
    <lineage>
        <taxon>Eukaryota</taxon>
        <taxon>Metazoa</taxon>
        <taxon>Chordata</taxon>
        <taxon>Craniata</taxon>
        <taxon>Vertebrata</taxon>
        <taxon>Euteleostomi</taxon>
        <taxon>Actinopterygii</taxon>
        <taxon>Neopterygii</taxon>
        <taxon>Teleostei</taxon>
        <taxon>Neoteleostei</taxon>
        <taxon>Acanthomorphata</taxon>
        <taxon>Eupercaria</taxon>
        <taxon>Perciformes</taxon>
        <taxon>Notothenioidei</taxon>
        <taxon>Channichthyidae</taxon>
        <taxon>Champsocephalus</taxon>
    </lineage>
</organism>
<evidence type="ECO:0000256" key="1">
    <source>
        <dbReference type="SAM" id="MobiDB-lite"/>
    </source>
</evidence>
<feature type="region of interest" description="Disordered" evidence="1">
    <location>
        <begin position="1"/>
        <end position="53"/>
    </location>
</feature>
<protein>
    <submittedName>
        <fullName evidence="2">Uncharacterized protein</fullName>
    </submittedName>
</protein>
<dbReference type="AlphaFoldDB" id="A0AAN8DMD2"/>
<comment type="caution">
    <text evidence="2">The sequence shown here is derived from an EMBL/GenBank/DDBJ whole genome shotgun (WGS) entry which is preliminary data.</text>
</comment>
<accession>A0AAN8DMD2</accession>
<evidence type="ECO:0000313" key="3">
    <source>
        <dbReference type="Proteomes" id="UP001331515"/>
    </source>
</evidence>
<proteinExistence type="predicted"/>
<name>A0AAN8DMD2_CHAGU</name>
<gene>
    <name evidence="2" type="ORF">CgunFtcFv8_024401</name>
</gene>
<dbReference type="Proteomes" id="UP001331515">
    <property type="component" value="Unassembled WGS sequence"/>
</dbReference>
<reference evidence="2 3" key="1">
    <citation type="journal article" date="2023" name="Mol. Biol. Evol.">
        <title>Genomics of Secondarily Temperate Adaptation in the Only Non-Antarctic Icefish.</title>
        <authorList>
            <person name="Rivera-Colon A.G."/>
            <person name="Rayamajhi N."/>
            <person name="Minhas B.F."/>
            <person name="Madrigal G."/>
            <person name="Bilyk K.T."/>
            <person name="Yoon V."/>
            <person name="Hune M."/>
            <person name="Gregory S."/>
            <person name="Cheng C.H.C."/>
            <person name="Catchen J.M."/>
        </authorList>
    </citation>
    <scope>NUCLEOTIDE SEQUENCE [LARGE SCALE GENOMIC DNA]</scope>
    <source>
        <tissue evidence="2">White muscle</tissue>
    </source>
</reference>